<proteinExistence type="predicted"/>
<reference evidence="2" key="1">
    <citation type="submission" date="2022-08" db="EMBL/GenBank/DDBJ databases">
        <title>Novel sulfate-reducing endosymbionts in the free-living metamonad Anaeramoeba.</title>
        <authorList>
            <person name="Jerlstrom-Hultqvist J."/>
            <person name="Cepicka I."/>
            <person name="Gallot-Lavallee L."/>
            <person name="Salas-Leiva D."/>
            <person name="Curtis B.A."/>
            <person name="Zahonova K."/>
            <person name="Pipaliya S."/>
            <person name="Dacks J."/>
            <person name="Roger A.J."/>
        </authorList>
    </citation>
    <scope>NUCLEOTIDE SEQUENCE</scope>
    <source>
        <strain evidence="2">Schooner1</strain>
    </source>
</reference>
<keyword evidence="1" id="KW-0812">Transmembrane</keyword>
<feature type="transmembrane region" description="Helical" evidence="1">
    <location>
        <begin position="182"/>
        <end position="201"/>
    </location>
</feature>
<name>A0ABQ8XBH4_9EUKA</name>
<keyword evidence="1" id="KW-0472">Membrane</keyword>
<gene>
    <name evidence="2" type="ORF">M0813_07986</name>
</gene>
<keyword evidence="1" id="KW-1133">Transmembrane helix</keyword>
<dbReference type="EMBL" id="JAOAOG010000322">
    <property type="protein sequence ID" value="KAJ6229367.1"/>
    <property type="molecule type" value="Genomic_DNA"/>
</dbReference>
<feature type="transmembrane region" description="Helical" evidence="1">
    <location>
        <begin position="16"/>
        <end position="36"/>
    </location>
</feature>
<protein>
    <submittedName>
        <fullName evidence="2">Uncharacterized protein</fullName>
    </submittedName>
</protein>
<keyword evidence="3" id="KW-1185">Reference proteome</keyword>
<evidence type="ECO:0000313" key="3">
    <source>
        <dbReference type="Proteomes" id="UP001150062"/>
    </source>
</evidence>
<evidence type="ECO:0000313" key="2">
    <source>
        <dbReference type="EMBL" id="KAJ6229367.1"/>
    </source>
</evidence>
<feature type="transmembrane region" description="Helical" evidence="1">
    <location>
        <begin position="63"/>
        <end position="88"/>
    </location>
</feature>
<dbReference type="Proteomes" id="UP001150062">
    <property type="component" value="Unassembled WGS sequence"/>
</dbReference>
<feature type="transmembrane region" description="Helical" evidence="1">
    <location>
        <begin position="94"/>
        <end position="112"/>
    </location>
</feature>
<comment type="caution">
    <text evidence="2">The sequence shown here is derived from an EMBL/GenBank/DDBJ whole genome shotgun (WGS) entry which is preliminary data.</text>
</comment>
<evidence type="ECO:0000256" key="1">
    <source>
        <dbReference type="SAM" id="Phobius"/>
    </source>
</evidence>
<organism evidence="2 3">
    <name type="scientific">Anaeramoeba flamelloides</name>
    <dbReference type="NCBI Taxonomy" id="1746091"/>
    <lineage>
        <taxon>Eukaryota</taxon>
        <taxon>Metamonada</taxon>
        <taxon>Anaeramoebidae</taxon>
        <taxon>Anaeramoeba</taxon>
    </lineage>
</organism>
<sequence length="239" mass="27015">MSTHPEIELDFKETQVTGYSTSLYILLGVFVVIFIINSIKHRRCRQYTSPRDARKEQELSTPLYFKIITLLLAVINVLLIASVFYLFIVTIQKVGLYSNAIWTGVFLLFPGYNLIACGLLSKNILLINSLVNCGFCAWLINLFSQLGSGECPIIDEKNEGRAGKWEVICDLKVNLNDYDSDAALRSIYLVVFFYLITTAGLELRRLLALNFLEGATDLDHSDDSDKGKQLDTFDSDILY</sequence>
<accession>A0ABQ8XBH4</accession>